<dbReference type="SUPFAM" id="SSF52540">
    <property type="entry name" value="P-loop containing nucleoside triphosphate hydrolases"/>
    <property type="match status" value="1"/>
</dbReference>
<dbReference type="PANTHER" id="PTHR33477:SF3">
    <property type="entry name" value="P-LOOP NTPASE DOMAIN-CONTAINING PROTEIN LPA1 HOMOLOG 1"/>
    <property type="match status" value="1"/>
</dbReference>
<organism evidence="1">
    <name type="scientific">marine metagenome</name>
    <dbReference type="NCBI Taxonomy" id="408172"/>
    <lineage>
        <taxon>unclassified sequences</taxon>
        <taxon>metagenomes</taxon>
        <taxon>ecological metagenomes</taxon>
    </lineage>
</organism>
<dbReference type="Pfam" id="PF13238">
    <property type="entry name" value="AAA_18"/>
    <property type="match status" value="1"/>
</dbReference>
<dbReference type="AlphaFoldDB" id="A0A381NRG1"/>
<proteinExistence type="predicted"/>
<dbReference type="EMBL" id="UINC01000547">
    <property type="protein sequence ID" value="SUZ57186.1"/>
    <property type="molecule type" value="Genomic_DNA"/>
</dbReference>
<name>A0A381NRG1_9ZZZZ</name>
<accession>A0A381NRG1</accession>
<reference evidence="1" key="1">
    <citation type="submission" date="2018-05" db="EMBL/GenBank/DDBJ databases">
        <authorList>
            <person name="Lanie J.A."/>
            <person name="Ng W.-L."/>
            <person name="Kazmierczak K.M."/>
            <person name="Andrzejewski T.M."/>
            <person name="Davidsen T.M."/>
            <person name="Wayne K.J."/>
            <person name="Tettelin H."/>
            <person name="Glass J.I."/>
            <person name="Rusch D."/>
            <person name="Podicherti R."/>
            <person name="Tsui H.-C.T."/>
            <person name="Winkler M.E."/>
        </authorList>
    </citation>
    <scope>NUCLEOTIDE SEQUENCE</scope>
</reference>
<gene>
    <name evidence="1" type="ORF">METZ01_LOCUS10040</name>
</gene>
<dbReference type="Gene3D" id="3.40.50.300">
    <property type="entry name" value="P-loop containing nucleotide triphosphate hydrolases"/>
    <property type="match status" value="1"/>
</dbReference>
<feature type="non-terminal residue" evidence="1">
    <location>
        <position position="1"/>
    </location>
</feature>
<feature type="non-terminal residue" evidence="1">
    <location>
        <position position="189"/>
    </location>
</feature>
<dbReference type="InterPro" id="IPR027417">
    <property type="entry name" value="P-loop_NTPase"/>
</dbReference>
<protein>
    <submittedName>
        <fullName evidence="1">Uncharacterized protein</fullName>
    </submittedName>
</protein>
<dbReference type="PANTHER" id="PTHR33477">
    <property type="entry name" value="P-LOOP NTPASE DOMAIN-CONTAINING PROTEIN LPA1 HOMOLOG 1"/>
    <property type="match status" value="1"/>
</dbReference>
<evidence type="ECO:0000313" key="1">
    <source>
        <dbReference type="EMBL" id="SUZ57186.1"/>
    </source>
</evidence>
<sequence length="189" mass="20021">MGRPRLLIITGTSGVGKSTLTSKVASSLGFCKVAATDTVREVLRTQFDADQEPALHRSSFEPAGSGAIADWHATVAVLSEGVSAIIGRALGKEGDLLLEGVHVIPGSEVMEAWRAAGGTACGVVLNVPDEEGHVEMILRREHHNGRAASHYLGNLDRIRAIQDEMVSNAEASGWIVFDVTADEDPIGRI</sequence>